<feature type="compositionally biased region" description="Polar residues" evidence="1">
    <location>
        <begin position="309"/>
        <end position="326"/>
    </location>
</feature>
<feature type="region of interest" description="Disordered" evidence="1">
    <location>
        <begin position="1"/>
        <end position="66"/>
    </location>
</feature>
<evidence type="ECO:0000256" key="1">
    <source>
        <dbReference type="SAM" id="MobiDB-lite"/>
    </source>
</evidence>
<gene>
    <name evidence="2" type="ORF">B0H17DRAFT_1134806</name>
</gene>
<accession>A0AAD7DF38</accession>
<dbReference type="Proteomes" id="UP001221757">
    <property type="component" value="Unassembled WGS sequence"/>
</dbReference>
<evidence type="ECO:0000313" key="2">
    <source>
        <dbReference type="EMBL" id="KAJ7689665.1"/>
    </source>
</evidence>
<feature type="region of interest" description="Disordered" evidence="1">
    <location>
        <begin position="307"/>
        <end position="328"/>
    </location>
</feature>
<evidence type="ECO:0000313" key="3">
    <source>
        <dbReference type="Proteomes" id="UP001221757"/>
    </source>
</evidence>
<name>A0AAD7DF38_MYCRO</name>
<sequence length="453" mass="50618">MATRRAPKATGSKGKARRSSPKKKVPALLPPSPSRTSARTRIPTAKAKEWAEQPDTTDDEDELPTTLVPAAKAPKFRVRYTAARIERVIDWLEQHVKERQNIFSDSSQDAAEEGRKKNVAKGQKHVFYIALAKDIFSIDSDPKLRAAVATDVPEELWKSVENLITQLVCFPSENMGDSTHAYLLEELKKTMKLPFWERLHGFWRTLPNYNPTLATSDPGQDMAAEALKLTHRHQNDDGVESVIDMQEVDDAPIPDWEKTPSPTHTPRHMSPISIHSDINSKSDQPDVKDEIESTVSFSAAVASRVKKPATSTPSTVSAKPRSTASGTCELGREKHARKMEEYQYKRQKLDYALQKENHQHEREKEEHQLRLEPPAYPFLNNFNTTGNSSSAAMAFPDAAFNFGGEADTIKQSVHNLATKLLPFGGGSAPSPAKVRSVAHFFAIRTVRFLHIEP</sequence>
<reference evidence="2" key="1">
    <citation type="submission" date="2023-03" db="EMBL/GenBank/DDBJ databases">
        <title>Massive genome expansion in bonnet fungi (Mycena s.s.) driven by repeated elements and novel gene families across ecological guilds.</title>
        <authorList>
            <consortium name="Lawrence Berkeley National Laboratory"/>
            <person name="Harder C.B."/>
            <person name="Miyauchi S."/>
            <person name="Viragh M."/>
            <person name="Kuo A."/>
            <person name="Thoen E."/>
            <person name="Andreopoulos B."/>
            <person name="Lu D."/>
            <person name="Skrede I."/>
            <person name="Drula E."/>
            <person name="Henrissat B."/>
            <person name="Morin E."/>
            <person name="Kohler A."/>
            <person name="Barry K."/>
            <person name="LaButti K."/>
            <person name="Morin E."/>
            <person name="Salamov A."/>
            <person name="Lipzen A."/>
            <person name="Mereny Z."/>
            <person name="Hegedus B."/>
            <person name="Baldrian P."/>
            <person name="Stursova M."/>
            <person name="Weitz H."/>
            <person name="Taylor A."/>
            <person name="Grigoriev I.V."/>
            <person name="Nagy L.G."/>
            <person name="Martin F."/>
            <person name="Kauserud H."/>
        </authorList>
    </citation>
    <scope>NUCLEOTIDE SEQUENCE</scope>
    <source>
        <strain evidence="2">CBHHK067</strain>
    </source>
</reference>
<dbReference type="EMBL" id="JARKIE010000070">
    <property type="protein sequence ID" value="KAJ7689665.1"/>
    <property type="molecule type" value="Genomic_DNA"/>
</dbReference>
<protein>
    <submittedName>
        <fullName evidence="2">Uncharacterized protein</fullName>
    </submittedName>
</protein>
<organism evidence="2 3">
    <name type="scientific">Mycena rosella</name>
    <name type="common">Pink bonnet</name>
    <name type="synonym">Agaricus rosellus</name>
    <dbReference type="NCBI Taxonomy" id="1033263"/>
    <lineage>
        <taxon>Eukaryota</taxon>
        <taxon>Fungi</taxon>
        <taxon>Dikarya</taxon>
        <taxon>Basidiomycota</taxon>
        <taxon>Agaricomycotina</taxon>
        <taxon>Agaricomycetes</taxon>
        <taxon>Agaricomycetidae</taxon>
        <taxon>Agaricales</taxon>
        <taxon>Marasmiineae</taxon>
        <taxon>Mycenaceae</taxon>
        <taxon>Mycena</taxon>
    </lineage>
</organism>
<keyword evidence="3" id="KW-1185">Reference proteome</keyword>
<proteinExistence type="predicted"/>
<feature type="region of interest" description="Disordered" evidence="1">
    <location>
        <begin position="252"/>
        <end position="285"/>
    </location>
</feature>
<dbReference type="AlphaFoldDB" id="A0AAD7DF38"/>
<feature type="compositionally biased region" description="Basic residues" evidence="1">
    <location>
        <begin position="14"/>
        <end position="25"/>
    </location>
</feature>
<comment type="caution">
    <text evidence="2">The sequence shown here is derived from an EMBL/GenBank/DDBJ whole genome shotgun (WGS) entry which is preliminary data.</text>
</comment>